<accession>A0ABW2X4B7</accession>
<feature type="region of interest" description="Disordered" evidence="1">
    <location>
        <begin position="93"/>
        <end position="114"/>
    </location>
</feature>
<dbReference type="SUPFAM" id="SSF56349">
    <property type="entry name" value="DNA breaking-rejoining enzymes"/>
    <property type="match status" value="1"/>
</dbReference>
<gene>
    <name evidence="2" type="ORF">ACFQ2K_43085</name>
</gene>
<dbReference type="InterPro" id="IPR011010">
    <property type="entry name" value="DNA_brk_join_enz"/>
</dbReference>
<dbReference type="EMBL" id="JBHTGL010000008">
    <property type="protein sequence ID" value="MFD0628402.1"/>
    <property type="molecule type" value="Genomic_DNA"/>
</dbReference>
<keyword evidence="3" id="KW-1185">Reference proteome</keyword>
<evidence type="ECO:0008006" key="4">
    <source>
        <dbReference type="Google" id="ProtNLM"/>
    </source>
</evidence>
<evidence type="ECO:0000313" key="2">
    <source>
        <dbReference type="EMBL" id="MFD0628402.1"/>
    </source>
</evidence>
<organism evidence="2 3">
    <name type="scientific">Streptomyces sanglieri</name>
    <dbReference type="NCBI Taxonomy" id="193460"/>
    <lineage>
        <taxon>Bacteria</taxon>
        <taxon>Bacillati</taxon>
        <taxon>Actinomycetota</taxon>
        <taxon>Actinomycetes</taxon>
        <taxon>Kitasatosporales</taxon>
        <taxon>Streptomycetaceae</taxon>
        <taxon>Streptomyces</taxon>
    </lineage>
</organism>
<name>A0ABW2X4B7_9ACTN</name>
<sequence>MLGDATVSAIVGRPVAGWEQARQVIEAIESEHGMSVGWRRKVAEMARLALAVREAEGAERLPEAMLRDLPTNGDAVRLVLLRAGLLDEAPEPLRFSRTDQPSRTPYISSPAPLPPRSPRQCKDCYAWIPTENRAGAVCDPCRHWRERTGRGRCRRCGRDGLALRDDRCRSCHPYRLLDEARPASQRFTQLVISLPTGKGGPFEAIPVRGREVPDYDERRPALHTSRRQEPLFTIRRDWAPVLARLRRAPAGEPPLTAHARHLVEEFTRDRPAQRPNYTKNTRTLTILLYWLGAHTAVFERDVYDLARIDVNLAAKPVCQFLRIRGLLVEDPALHRDSDQMWIEATLTSLPEPVAGEVRTWVKVMREQGPREGEPRAYNGIRHYLSRLQPTLTAWTTTGAVTSLREITKDQVEDAVDAVSGYARRGLATALRSLFRALKRERVIFRNPARDLPVGAIKGIPKSIPSDLLMGLLDRATTPLGRLVLTLAAVHALPGKEIRTLHTTGLDLSRGTLEVRRGLLRHTLYLEELTHQLASDWAAYRHHRWPVSSNPYLLVSQKSAIDPDHPAVSSGTLSRALPRGLTLSGLRQDRILNEAAESADPLRLMRLFGITEQTAMRYVTAAHPERTSKLPR</sequence>
<proteinExistence type="predicted"/>
<comment type="caution">
    <text evidence="2">The sequence shown here is derived from an EMBL/GenBank/DDBJ whole genome shotgun (WGS) entry which is preliminary data.</text>
</comment>
<evidence type="ECO:0000256" key="1">
    <source>
        <dbReference type="SAM" id="MobiDB-lite"/>
    </source>
</evidence>
<feature type="compositionally biased region" description="Polar residues" evidence="1">
    <location>
        <begin position="98"/>
        <end position="107"/>
    </location>
</feature>
<protein>
    <recommendedName>
        <fullName evidence="4">Integrase</fullName>
    </recommendedName>
</protein>
<reference evidence="3" key="1">
    <citation type="journal article" date="2019" name="Int. J. Syst. Evol. Microbiol.">
        <title>The Global Catalogue of Microorganisms (GCM) 10K type strain sequencing project: providing services to taxonomists for standard genome sequencing and annotation.</title>
        <authorList>
            <consortium name="The Broad Institute Genomics Platform"/>
            <consortium name="The Broad Institute Genome Sequencing Center for Infectious Disease"/>
            <person name="Wu L."/>
            <person name="Ma J."/>
        </authorList>
    </citation>
    <scope>NUCLEOTIDE SEQUENCE [LARGE SCALE GENOMIC DNA]</scope>
    <source>
        <strain evidence="3">JCM 12607</strain>
    </source>
</reference>
<evidence type="ECO:0000313" key="3">
    <source>
        <dbReference type="Proteomes" id="UP001596915"/>
    </source>
</evidence>
<dbReference type="Proteomes" id="UP001596915">
    <property type="component" value="Unassembled WGS sequence"/>
</dbReference>